<dbReference type="GO" id="GO:0045901">
    <property type="term" value="P:positive regulation of translational elongation"/>
    <property type="evidence" value="ECO:0007669"/>
    <property type="project" value="InterPro"/>
</dbReference>
<dbReference type="OrthoDB" id="9975114at2759"/>
<proteinExistence type="inferred from homology"/>
<feature type="domain" description="Translation initiation factor 5A C-terminal" evidence="8">
    <location>
        <begin position="85"/>
        <end position="152"/>
    </location>
</feature>
<dbReference type="NCBIfam" id="TIGR00037">
    <property type="entry name" value="eIF_5A"/>
    <property type="match status" value="1"/>
</dbReference>
<sequence>MAHFDDDDFDVVDTGASATKPQQCSSLRVNGFVVMKGRPCQITSMSVSKTGKHGAAKVHLVGVDIFTGKKYELQDSSTATIAVPNISRKEYQLIDIKDNFLSLMGDDLSVRENIPLPEGEVGKEIMEKWENKGDEDVVTLVGSTGQKKPGVSEMTERQFTPYIVVSDGLCTLKDITAGLLQHNRWENPAGLN</sequence>
<dbReference type="KEGG" id="ovi:T265_09909"/>
<keyword evidence="7" id="KW-0385">Hypusine</keyword>
<keyword evidence="5" id="KW-0694">RNA-binding</keyword>
<dbReference type="InterPro" id="IPR048670">
    <property type="entry name" value="IF5A-like_N"/>
</dbReference>
<organism evidence="9 10">
    <name type="scientific">Opisthorchis viverrini</name>
    <name type="common">Southeast Asian liver fluke</name>
    <dbReference type="NCBI Taxonomy" id="6198"/>
    <lineage>
        <taxon>Eukaryota</taxon>
        <taxon>Metazoa</taxon>
        <taxon>Spiralia</taxon>
        <taxon>Lophotrochozoa</taxon>
        <taxon>Platyhelminthes</taxon>
        <taxon>Trematoda</taxon>
        <taxon>Digenea</taxon>
        <taxon>Opisthorchiida</taxon>
        <taxon>Opisthorchiata</taxon>
        <taxon>Opisthorchiidae</taxon>
        <taxon>Opisthorchis</taxon>
    </lineage>
</organism>
<evidence type="ECO:0000256" key="6">
    <source>
        <dbReference type="ARBA" id="ARBA00022917"/>
    </source>
</evidence>
<dbReference type="SMART" id="SM01376">
    <property type="entry name" value="eIF-5a"/>
    <property type="match status" value="1"/>
</dbReference>
<dbReference type="InterPro" id="IPR014722">
    <property type="entry name" value="Rib_uL2_dom2"/>
</dbReference>
<protein>
    <recommendedName>
        <fullName evidence="8">Translation initiation factor 5A C-terminal domain-containing protein</fullName>
    </recommendedName>
</protein>
<dbReference type="InterPro" id="IPR012340">
    <property type="entry name" value="NA-bd_OB-fold"/>
</dbReference>
<evidence type="ECO:0000256" key="4">
    <source>
        <dbReference type="ARBA" id="ARBA00022768"/>
    </source>
</evidence>
<accession>A0A075A398</accession>
<dbReference type="AlphaFoldDB" id="A0A075A398"/>
<evidence type="ECO:0000256" key="1">
    <source>
        <dbReference type="ARBA" id="ARBA00004496"/>
    </source>
</evidence>
<keyword evidence="4" id="KW-0251">Elongation factor</keyword>
<dbReference type="GO" id="GO:0003746">
    <property type="term" value="F:translation elongation factor activity"/>
    <property type="evidence" value="ECO:0007669"/>
    <property type="project" value="UniProtKB-KW"/>
</dbReference>
<dbReference type="EMBL" id="KL596935">
    <property type="protein sequence ID" value="KER21879.1"/>
    <property type="molecule type" value="Genomic_DNA"/>
</dbReference>
<keyword evidence="10" id="KW-1185">Reference proteome</keyword>
<comment type="similarity">
    <text evidence="2">Belongs to the eIF-5A family.</text>
</comment>
<keyword evidence="3" id="KW-0963">Cytoplasm</keyword>
<evidence type="ECO:0000256" key="3">
    <source>
        <dbReference type="ARBA" id="ARBA00022490"/>
    </source>
</evidence>
<evidence type="ECO:0000313" key="10">
    <source>
        <dbReference type="Proteomes" id="UP000054324"/>
    </source>
</evidence>
<evidence type="ECO:0000313" key="9">
    <source>
        <dbReference type="EMBL" id="KER21879.1"/>
    </source>
</evidence>
<dbReference type="RefSeq" id="XP_009174389.1">
    <property type="nucleotide sequence ID" value="XM_009176125.1"/>
</dbReference>
<dbReference type="InterPro" id="IPR019769">
    <property type="entry name" value="Trans_elong_IF5A_hypusine_site"/>
</dbReference>
<dbReference type="GO" id="GO:0045905">
    <property type="term" value="P:positive regulation of translational termination"/>
    <property type="evidence" value="ECO:0007669"/>
    <property type="project" value="InterPro"/>
</dbReference>
<dbReference type="CTD" id="20324077"/>
<dbReference type="Gene3D" id="2.40.50.140">
    <property type="entry name" value="Nucleic acid-binding proteins"/>
    <property type="match status" value="1"/>
</dbReference>
<comment type="subcellular location">
    <subcellularLocation>
        <location evidence="1">Cytoplasm</location>
    </subcellularLocation>
</comment>
<evidence type="ECO:0000256" key="2">
    <source>
        <dbReference type="ARBA" id="ARBA00006016"/>
    </source>
</evidence>
<gene>
    <name evidence="9" type="ORF">T265_09909</name>
</gene>
<dbReference type="PROSITE" id="PS00302">
    <property type="entry name" value="IF5A_HYPUSINE"/>
    <property type="match status" value="1"/>
</dbReference>
<keyword evidence="6" id="KW-0648">Protein biosynthesis</keyword>
<dbReference type="Proteomes" id="UP000054324">
    <property type="component" value="Unassembled WGS sequence"/>
</dbReference>
<evidence type="ECO:0000256" key="7">
    <source>
        <dbReference type="ARBA" id="ARBA00023071"/>
    </source>
</evidence>
<evidence type="ECO:0000256" key="5">
    <source>
        <dbReference type="ARBA" id="ARBA00022884"/>
    </source>
</evidence>
<dbReference type="GO" id="GO:0043022">
    <property type="term" value="F:ribosome binding"/>
    <property type="evidence" value="ECO:0007669"/>
    <property type="project" value="InterPro"/>
</dbReference>
<dbReference type="SUPFAM" id="SSF50249">
    <property type="entry name" value="Nucleic acid-binding proteins"/>
    <property type="match status" value="1"/>
</dbReference>
<dbReference type="STRING" id="6198.A0A075A398"/>
<dbReference type="Pfam" id="PF01287">
    <property type="entry name" value="eIF-5a"/>
    <property type="match status" value="1"/>
</dbReference>
<dbReference type="InterPro" id="IPR020189">
    <property type="entry name" value="IF5A_C"/>
</dbReference>
<evidence type="ECO:0000259" key="8">
    <source>
        <dbReference type="SMART" id="SM01376"/>
    </source>
</evidence>
<dbReference type="Pfam" id="PF21485">
    <property type="entry name" value="IF5A-like_N"/>
    <property type="match status" value="1"/>
</dbReference>
<dbReference type="InterPro" id="IPR008991">
    <property type="entry name" value="Translation_prot_SH3-like_sf"/>
</dbReference>
<name>A0A075A398_OPIVI</name>
<reference evidence="9 10" key="1">
    <citation type="submission" date="2013-11" db="EMBL/GenBank/DDBJ databases">
        <title>Opisthorchis viverrini - life in the bile duct.</title>
        <authorList>
            <person name="Young N.D."/>
            <person name="Nagarajan N."/>
            <person name="Lin S.J."/>
            <person name="Korhonen P.K."/>
            <person name="Jex A.R."/>
            <person name="Hall R.S."/>
            <person name="Safavi-Hemami H."/>
            <person name="Kaewkong W."/>
            <person name="Bertrand D."/>
            <person name="Gao S."/>
            <person name="Seet Q."/>
            <person name="Wongkham S."/>
            <person name="Teh B.T."/>
            <person name="Wongkham C."/>
            <person name="Intapan P.M."/>
            <person name="Maleewong W."/>
            <person name="Yang X."/>
            <person name="Hu M."/>
            <person name="Wang Z."/>
            <person name="Hofmann A."/>
            <person name="Sternberg P.W."/>
            <person name="Tan P."/>
            <person name="Wang J."/>
            <person name="Gasser R.B."/>
        </authorList>
    </citation>
    <scope>NUCLEOTIDE SEQUENCE [LARGE SCALE GENOMIC DNA]</scope>
</reference>
<dbReference type="InterPro" id="IPR001884">
    <property type="entry name" value="IF5A-like"/>
</dbReference>
<dbReference type="GO" id="GO:0005737">
    <property type="term" value="C:cytoplasm"/>
    <property type="evidence" value="ECO:0007669"/>
    <property type="project" value="UniProtKB-SubCell"/>
</dbReference>
<dbReference type="GeneID" id="20324077"/>
<dbReference type="PANTHER" id="PTHR11673">
    <property type="entry name" value="TRANSLATION INITIATION FACTOR 5A FAMILY MEMBER"/>
    <property type="match status" value="1"/>
</dbReference>
<dbReference type="Gene3D" id="2.30.30.30">
    <property type="match status" value="1"/>
</dbReference>
<dbReference type="GO" id="GO:0003723">
    <property type="term" value="F:RNA binding"/>
    <property type="evidence" value="ECO:0007669"/>
    <property type="project" value="UniProtKB-KW"/>
</dbReference>
<dbReference type="SUPFAM" id="SSF50104">
    <property type="entry name" value="Translation proteins SH3-like domain"/>
    <property type="match status" value="1"/>
</dbReference>
<dbReference type="FunFam" id="2.30.30.30:FF:000007">
    <property type="entry name" value="Eukaryotic translation initiation factor 5A"/>
    <property type="match status" value="1"/>
</dbReference>